<reference evidence="2 3" key="1">
    <citation type="submission" date="2013-08" db="EMBL/GenBank/DDBJ databases">
        <authorList>
            <person name="Weinstock G."/>
            <person name="Sodergren E."/>
            <person name="Wylie T."/>
            <person name="Fulton L."/>
            <person name="Fulton R."/>
            <person name="Fronick C."/>
            <person name="O'Laughlin M."/>
            <person name="Godfrey J."/>
            <person name="Miner T."/>
            <person name="Herter B."/>
            <person name="Appelbaum E."/>
            <person name="Cordes M."/>
            <person name="Lek S."/>
            <person name="Wollam A."/>
            <person name="Pepin K.H."/>
            <person name="Palsikar V.B."/>
            <person name="Mitreva M."/>
            <person name="Wilson R.K."/>
        </authorList>
    </citation>
    <scope>NUCLEOTIDE SEQUENCE [LARGE SCALE GENOMIC DNA]</scope>
    <source>
        <strain evidence="2 3">ATCC 15930</strain>
    </source>
</reference>
<feature type="domain" description="DUF5689" evidence="1">
    <location>
        <begin position="41"/>
        <end position="278"/>
    </location>
</feature>
<comment type="caution">
    <text evidence="2">The sequence shown here is derived from an EMBL/GenBank/DDBJ whole genome shotgun (WGS) entry which is preliminary data.</text>
</comment>
<name>A0A069QDC6_HOYLO</name>
<dbReference type="Proteomes" id="UP000027442">
    <property type="component" value="Unassembled WGS sequence"/>
</dbReference>
<evidence type="ECO:0000259" key="1">
    <source>
        <dbReference type="Pfam" id="PF18942"/>
    </source>
</evidence>
<dbReference type="InterPro" id="IPR043744">
    <property type="entry name" value="DUF5689"/>
</dbReference>
<evidence type="ECO:0000313" key="2">
    <source>
        <dbReference type="EMBL" id="KDR50795.1"/>
    </source>
</evidence>
<evidence type="ECO:0000313" key="3">
    <source>
        <dbReference type="Proteomes" id="UP000027442"/>
    </source>
</evidence>
<dbReference type="AlphaFoldDB" id="A0A069QDC6"/>
<gene>
    <name evidence="2" type="ORF">HMPREF1991_03167</name>
</gene>
<accession>A0A069QDC6</accession>
<dbReference type="eggNOG" id="COG4085">
    <property type="taxonomic scope" value="Bacteria"/>
</dbReference>
<dbReference type="Pfam" id="PF18942">
    <property type="entry name" value="DUF5689"/>
    <property type="match status" value="1"/>
</dbReference>
<dbReference type="HOGENOM" id="CLU_056926_0_0_10"/>
<dbReference type="PROSITE" id="PS51257">
    <property type="entry name" value="PROKAR_LIPOPROTEIN"/>
    <property type="match status" value="1"/>
</dbReference>
<proteinExistence type="predicted"/>
<keyword evidence="3" id="KW-1185">Reference proteome</keyword>
<dbReference type="RefSeq" id="WP_025789958.1">
    <property type="nucleotide sequence ID" value="NZ_KB899215.1"/>
</dbReference>
<sequence>MKIRYSLIAIACAALVGCMDKDWNDPNNSEAYGNPSIKETKVITIGELKKDYADVIASQTAPYKKVENDVQIKGRITGNDIQGNIYNSVCIEDATGGILIDIAQGGLFAYLPVGQEIVVNLKDLYVGSYGQQAAIGTPFTNGKGQTSVSRMNRYLWNEHFNYVGAVDASKVQPEVFDVSKIADAEYLRTHSGRLMTIKGVKFKDADGTKVFATAAEKDAANSVNRELEGYTNRQIVVRTSTYADFAATPLPQGTVDITGIFTRFRNTWQILLRTESDVKK</sequence>
<dbReference type="EMBL" id="JNGW01000139">
    <property type="protein sequence ID" value="KDR50795.1"/>
    <property type="molecule type" value="Genomic_DNA"/>
</dbReference>
<protein>
    <recommendedName>
        <fullName evidence="1">DUF5689 domain-containing protein</fullName>
    </recommendedName>
</protein>
<dbReference type="PATRIC" id="fig|1122985.7.peg.3280"/>
<organism evidence="2 3">
    <name type="scientific">Hoylesella loescheii DSM 19665 = JCM 12249 = ATCC 15930</name>
    <dbReference type="NCBI Taxonomy" id="1122985"/>
    <lineage>
        <taxon>Bacteria</taxon>
        <taxon>Pseudomonadati</taxon>
        <taxon>Bacteroidota</taxon>
        <taxon>Bacteroidia</taxon>
        <taxon>Bacteroidales</taxon>
        <taxon>Prevotellaceae</taxon>
        <taxon>Hoylesella</taxon>
    </lineage>
</organism>